<name>A0A345SS22_9ACTN</name>
<protein>
    <submittedName>
        <fullName evidence="7">ABC transporter ATP-binding protein</fullName>
    </submittedName>
</protein>
<evidence type="ECO:0000256" key="5">
    <source>
        <dbReference type="ARBA" id="ARBA00023251"/>
    </source>
</evidence>
<gene>
    <name evidence="7" type="ORF">C7M71_002615</name>
</gene>
<dbReference type="OrthoDB" id="9804819at2"/>
<dbReference type="GO" id="GO:0016887">
    <property type="term" value="F:ATP hydrolysis activity"/>
    <property type="evidence" value="ECO:0007669"/>
    <property type="project" value="InterPro"/>
</dbReference>
<sequence length="324" mass="33866">MTAPARSAESPPSPEAAPVRLSALTKRFGDITAVDGLSLSVDAGQVVALLGPNGAGKTTTIDMVLGLQHPDSGSVLIHGRSPDRAVAAGEVAGILQGGGLLGDFTVAETVRYVASLYADAAPVGETLERAGLTSIARRRVGRCSGGEQQRLRFALALVGRPRLLVLDEPTAGLDAGGRRDFWRTVTQASGAMPPTLLPPTLLLATHQLDEADRYADRIVVIRGGRVIADGTPAEIRNAAAGRQVTAVWPDADETLVRAVPGVESVERRGVTVTVRTRDSDAVVRYLMSHPAARDIEVTSNRLEEAFLALTAPDAGPSHAGTTRS</sequence>
<dbReference type="Gene3D" id="3.40.50.300">
    <property type="entry name" value="P-loop containing nucleotide triphosphate hydrolases"/>
    <property type="match status" value="1"/>
</dbReference>
<dbReference type="InterPro" id="IPR017871">
    <property type="entry name" value="ABC_transporter-like_CS"/>
</dbReference>
<dbReference type="AlphaFoldDB" id="A0A345SS22"/>
<dbReference type="GO" id="GO:0005524">
    <property type="term" value="F:ATP binding"/>
    <property type="evidence" value="ECO:0007669"/>
    <property type="project" value="UniProtKB-KW"/>
</dbReference>
<evidence type="ECO:0000259" key="6">
    <source>
        <dbReference type="PROSITE" id="PS50893"/>
    </source>
</evidence>
<evidence type="ECO:0000313" key="7">
    <source>
        <dbReference type="EMBL" id="AXI76527.1"/>
    </source>
</evidence>
<dbReference type="RefSeq" id="WP_111493399.1">
    <property type="nucleotide sequence ID" value="NZ_CP031264.1"/>
</dbReference>
<evidence type="ECO:0000256" key="3">
    <source>
        <dbReference type="ARBA" id="ARBA00022741"/>
    </source>
</evidence>
<dbReference type="SMART" id="SM00382">
    <property type="entry name" value="AAA"/>
    <property type="match status" value="1"/>
</dbReference>
<accession>A0A345SS22</accession>
<dbReference type="PANTHER" id="PTHR42711:SF17">
    <property type="entry name" value="ABC TRANSPORTER ATP-BINDING PROTEIN"/>
    <property type="match status" value="1"/>
</dbReference>
<evidence type="ECO:0000313" key="8">
    <source>
        <dbReference type="Proteomes" id="UP000249340"/>
    </source>
</evidence>
<dbReference type="InterPro" id="IPR050763">
    <property type="entry name" value="ABC_transporter_ATP-binding"/>
</dbReference>
<evidence type="ECO:0000256" key="4">
    <source>
        <dbReference type="ARBA" id="ARBA00022840"/>
    </source>
</evidence>
<evidence type="ECO:0000256" key="2">
    <source>
        <dbReference type="ARBA" id="ARBA00022448"/>
    </source>
</evidence>
<dbReference type="GO" id="GO:0046677">
    <property type="term" value="P:response to antibiotic"/>
    <property type="evidence" value="ECO:0007669"/>
    <property type="project" value="UniProtKB-KW"/>
</dbReference>
<dbReference type="PANTHER" id="PTHR42711">
    <property type="entry name" value="ABC TRANSPORTER ATP-BINDING PROTEIN"/>
    <property type="match status" value="1"/>
</dbReference>
<organism evidence="7 8">
    <name type="scientific">Peterkaempfera bronchialis</name>
    <dbReference type="NCBI Taxonomy" id="2126346"/>
    <lineage>
        <taxon>Bacteria</taxon>
        <taxon>Bacillati</taxon>
        <taxon>Actinomycetota</taxon>
        <taxon>Actinomycetes</taxon>
        <taxon>Kitasatosporales</taxon>
        <taxon>Streptomycetaceae</taxon>
        <taxon>Peterkaempfera</taxon>
    </lineage>
</organism>
<evidence type="ECO:0000256" key="1">
    <source>
        <dbReference type="ARBA" id="ARBA00004202"/>
    </source>
</evidence>
<dbReference type="Proteomes" id="UP000249340">
    <property type="component" value="Chromosome"/>
</dbReference>
<feature type="domain" description="ABC transporter" evidence="6">
    <location>
        <begin position="19"/>
        <end position="248"/>
    </location>
</feature>
<keyword evidence="2" id="KW-0813">Transport</keyword>
<dbReference type="InterPro" id="IPR027417">
    <property type="entry name" value="P-loop_NTPase"/>
</dbReference>
<reference evidence="8" key="1">
    <citation type="submission" date="2018-07" db="EMBL/GenBank/DDBJ databases">
        <title>Streptacidiphilus bronchialis DSM 106435 chromosome.</title>
        <authorList>
            <person name="Batra D."/>
            <person name="Gulvik C.A."/>
        </authorList>
    </citation>
    <scope>NUCLEOTIDE SEQUENCE [LARGE SCALE GENOMIC DNA]</scope>
    <source>
        <strain evidence="8">DSM 106435</strain>
    </source>
</reference>
<comment type="subcellular location">
    <subcellularLocation>
        <location evidence="1">Cell membrane</location>
        <topology evidence="1">Peripheral membrane protein</topology>
    </subcellularLocation>
</comment>
<keyword evidence="8" id="KW-1185">Reference proteome</keyword>
<dbReference type="InterPro" id="IPR003439">
    <property type="entry name" value="ABC_transporter-like_ATP-bd"/>
</dbReference>
<proteinExistence type="predicted"/>
<dbReference type="EMBL" id="CP031264">
    <property type="protein sequence ID" value="AXI76527.1"/>
    <property type="molecule type" value="Genomic_DNA"/>
</dbReference>
<keyword evidence="4 7" id="KW-0067">ATP-binding</keyword>
<dbReference type="KEGG" id="stri:C7M71_002615"/>
<keyword evidence="3" id="KW-0547">Nucleotide-binding</keyword>
<dbReference type="Pfam" id="PF00005">
    <property type="entry name" value="ABC_tran"/>
    <property type="match status" value="1"/>
</dbReference>
<dbReference type="GO" id="GO:0005886">
    <property type="term" value="C:plasma membrane"/>
    <property type="evidence" value="ECO:0007669"/>
    <property type="project" value="UniProtKB-SubCell"/>
</dbReference>
<keyword evidence="5" id="KW-0046">Antibiotic resistance</keyword>
<dbReference type="PROSITE" id="PS50893">
    <property type="entry name" value="ABC_TRANSPORTER_2"/>
    <property type="match status" value="1"/>
</dbReference>
<dbReference type="SUPFAM" id="SSF52540">
    <property type="entry name" value="P-loop containing nucleoside triphosphate hydrolases"/>
    <property type="match status" value="1"/>
</dbReference>
<dbReference type="PROSITE" id="PS00211">
    <property type="entry name" value="ABC_TRANSPORTER_1"/>
    <property type="match status" value="1"/>
</dbReference>
<dbReference type="InterPro" id="IPR003593">
    <property type="entry name" value="AAA+_ATPase"/>
</dbReference>